<dbReference type="InterPro" id="IPR033948">
    <property type="entry name" value="ETF_beta_N"/>
</dbReference>
<dbReference type="InterPro" id="IPR014730">
    <property type="entry name" value="ETF_a/b_N"/>
</dbReference>
<evidence type="ECO:0000259" key="1">
    <source>
        <dbReference type="SMART" id="SM00893"/>
    </source>
</evidence>
<dbReference type="InterPro" id="IPR012255">
    <property type="entry name" value="ETF_b"/>
</dbReference>
<dbReference type="EMBL" id="BARS01029096">
    <property type="protein sequence ID" value="GAG00942.1"/>
    <property type="molecule type" value="Genomic_DNA"/>
</dbReference>
<proteinExistence type="predicted"/>
<dbReference type="GO" id="GO:0009055">
    <property type="term" value="F:electron transfer activity"/>
    <property type="evidence" value="ECO:0007669"/>
    <property type="project" value="InterPro"/>
</dbReference>
<dbReference type="Gene3D" id="3.40.50.620">
    <property type="entry name" value="HUPs"/>
    <property type="match status" value="1"/>
</dbReference>
<dbReference type="PANTHER" id="PTHR21294:SF17">
    <property type="entry name" value="PROTEIN FIXA"/>
    <property type="match status" value="1"/>
</dbReference>
<feature type="domain" description="Electron transfer flavoprotein alpha/beta-subunit N-terminal" evidence="1">
    <location>
        <begin position="28"/>
        <end position="219"/>
    </location>
</feature>
<organism evidence="2">
    <name type="scientific">marine sediment metagenome</name>
    <dbReference type="NCBI Taxonomy" id="412755"/>
    <lineage>
        <taxon>unclassified sequences</taxon>
        <taxon>metagenomes</taxon>
        <taxon>ecological metagenomes</taxon>
    </lineage>
</organism>
<comment type="caution">
    <text evidence="2">The sequence shown here is derived from an EMBL/GenBank/DDBJ whole genome shotgun (WGS) entry which is preliminary data.</text>
</comment>
<dbReference type="Pfam" id="PF01012">
    <property type="entry name" value="ETF"/>
    <property type="match status" value="1"/>
</dbReference>
<evidence type="ECO:0000313" key="2">
    <source>
        <dbReference type="EMBL" id="GAG00942.1"/>
    </source>
</evidence>
<dbReference type="AlphaFoldDB" id="X0UNT6"/>
<protein>
    <recommendedName>
        <fullName evidence="1">Electron transfer flavoprotein alpha/beta-subunit N-terminal domain-containing protein</fullName>
    </recommendedName>
</protein>
<accession>X0UNT6</accession>
<feature type="non-terminal residue" evidence="2">
    <location>
        <position position="241"/>
    </location>
</feature>
<sequence length="241" mass="25562">MLHMICCVKQVPDPETPASQFKVDEATKKVLPVPGIDPVADEYAILGVEAALRIREALGEAKITILCLGPEAARDAVKKALAMGSDEGVQLTDKAFEDGDSYATARALAAAIKKLEPFDLVLCGRQAPDWDVGVTPSVIADLLGLACVTRASDVKVADGTLQVERVLSDGFETVETSLPALVTISNELGEPRYPQLREIMAAAKKQVTVWSVTDLGLDPSQVGVAGSALSLDRLYVPVHEA</sequence>
<dbReference type="SMART" id="SM00893">
    <property type="entry name" value="ETF"/>
    <property type="match status" value="1"/>
</dbReference>
<dbReference type="CDD" id="cd01714">
    <property type="entry name" value="ETF_beta"/>
    <property type="match status" value="1"/>
</dbReference>
<reference evidence="2" key="1">
    <citation type="journal article" date="2014" name="Front. Microbiol.">
        <title>High frequency of phylogenetically diverse reductive dehalogenase-homologous genes in deep subseafloor sedimentary metagenomes.</title>
        <authorList>
            <person name="Kawai M."/>
            <person name="Futagami T."/>
            <person name="Toyoda A."/>
            <person name="Takaki Y."/>
            <person name="Nishi S."/>
            <person name="Hori S."/>
            <person name="Arai W."/>
            <person name="Tsubouchi T."/>
            <person name="Morono Y."/>
            <person name="Uchiyama I."/>
            <person name="Ito T."/>
            <person name="Fujiyama A."/>
            <person name="Inagaki F."/>
            <person name="Takami H."/>
        </authorList>
    </citation>
    <scope>NUCLEOTIDE SEQUENCE</scope>
    <source>
        <strain evidence="2">Expedition CK06-06</strain>
    </source>
</reference>
<gene>
    <name evidence="2" type="ORF">S01H1_45526</name>
</gene>
<dbReference type="PANTHER" id="PTHR21294">
    <property type="entry name" value="ELECTRON TRANSFER FLAVOPROTEIN BETA-SUBUNIT"/>
    <property type="match status" value="1"/>
</dbReference>
<dbReference type="SUPFAM" id="SSF52402">
    <property type="entry name" value="Adenine nucleotide alpha hydrolases-like"/>
    <property type="match status" value="1"/>
</dbReference>
<dbReference type="InterPro" id="IPR014729">
    <property type="entry name" value="Rossmann-like_a/b/a_fold"/>
</dbReference>
<dbReference type="PIRSF" id="PIRSF000090">
    <property type="entry name" value="Beta-ETF"/>
    <property type="match status" value="1"/>
</dbReference>
<name>X0UNT6_9ZZZZ</name>